<dbReference type="SUPFAM" id="SSF140996">
    <property type="entry name" value="Hermes dimerisation domain"/>
    <property type="match status" value="1"/>
</dbReference>
<evidence type="ECO:0000313" key="7">
    <source>
        <dbReference type="Proteomes" id="UP000320762"/>
    </source>
</evidence>
<feature type="non-terminal residue" evidence="6">
    <location>
        <position position="1"/>
    </location>
</feature>
<evidence type="ECO:0000256" key="4">
    <source>
        <dbReference type="ARBA" id="ARBA00022833"/>
    </source>
</evidence>
<evidence type="ECO:0000256" key="1">
    <source>
        <dbReference type="ARBA" id="ARBA00004123"/>
    </source>
</evidence>
<comment type="subcellular location">
    <subcellularLocation>
        <location evidence="1">Nucleus</location>
    </subcellularLocation>
</comment>
<dbReference type="AlphaFoldDB" id="A0A550CIZ2"/>
<keyword evidence="7" id="KW-1185">Reference proteome</keyword>
<reference evidence="6 7" key="1">
    <citation type="journal article" date="2019" name="New Phytol.">
        <title>Comparative genomics reveals unique wood-decay strategies and fruiting body development in the Schizophyllaceae.</title>
        <authorList>
            <person name="Almasi E."/>
            <person name="Sahu N."/>
            <person name="Krizsan K."/>
            <person name="Balint B."/>
            <person name="Kovacs G.M."/>
            <person name="Kiss B."/>
            <person name="Cseklye J."/>
            <person name="Drula E."/>
            <person name="Henrissat B."/>
            <person name="Nagy I."/>
            <person name="Chovatia M."/>
            <person name="Adam C."/>
            <person name="LaButti K."/>
            <person name="Lipzen A."/>
            <person name="Riley R."/>
            <person name="Grigoriev I.V."/>
            <person name="Nagy L.G."/>
        </authorList>
    </citation>
    <scope>NUCLEOTIDE SEQUENCE [LARGE SCALE GENOMIC DNA]</scope>
    <source>
        <strain evidence="6 7">NL-1724</strain>
    </source>
</reference>
<dbReference type="InterPro" id="IPR052035">
    <property type="entry name" value="ZnF_BED_domain_contain"/>
</dbReference>
<gene>
    <name evidence="6" type="ORF">BD626DRAFT_378453</name>
</gene>
<name>A0A550CIZ2_9AGAR</name>
<sequence>RMLKTFTAPIYAFFEPVPTIGYDKKGNCYHEFRCARPKCTQTIRRNQATGDRTSTGNMIKHVKKVTCWGEAAYAVALTHTNAATAREKVTDIFKRTGSLDAAFELVGKGKPTYSTMPMTALEARAETALWMAMNCRPYNLVKDPGYLKLQKTGRPHYYVPSPRTVSRDVKRCFAGTRRRVAKRLQLYEGRLNLACDCWTSPNHKAVFAITVTLIAKGDLSTFVLDVLEVPK</sequence>
<comment type="caution">
    <text evidence="6">The sequence shown here is derived from an EMBL/GenBank/DDBJ whole genome shotgun (WGS) entry which is preliminary data.</text>
</comment>
<feature type="non-terminal residue" evidence="6">
    <location>
        <position position="231"/>
    </location>
</feature>
<evidence type="ECO:0000256" key="2">
    <source>
        <dbReference type="ARBA" id="ARBA00022723"/>
    </source>
</evidence>
<organism evidence="6 7">
    <name type="scientific">Schizophyllum amplum</name>
    <dbReference type="NCBI Taxonomy" id="97359"/>
    <lineage>
        <taxon>Eukaryota</taxon>
        <taxon>Fungi</taxon>
        <taxon>Dikarya</taxon>
        <taxon>Basidiomycota</taxon>
        <taxon>Agaricomycotina</taxon>
        <taxon>Agaricomycetes</taxon>
        <taxon>Agaricomycetidae</taxon>
        <taxon>Agaricales</taxon>
        <taxon>Schizophyllaceae</taxon>
        <taxon>Schizophyllum</taxon>
    </lineage>
</organism>
<keyword evidence="3" id="KW-0863">Zinc-finger</keyword>
<dbReference type="OrthoDB" id="2677917at2759"/>
<dbReference type="GO" id="GO:0008270">
    <property type="term" value="F:zinc ion binding"/>
    <property type="evidence" value="ECO:0007669"/>
    <property type="project" value="UniProtKB-KW"/>
</dbReference>
<dbReference type="PANTHER" id="PTHR46481:SF10">
    <property type="entry name" value="ZINC FINGER BED DOMAIN-CONTAINING PROTEIN 39"/>
    <property type="match status" value="1"/>
</dbReference>
<dbReference type="GO" id="GO:0005634">
    <property type="term" value="C:nucleus"/>
    <property type="evidence" value="ECO:0007669"/>
    <property type="project" value="UniProtKB-SubCell"/>
</dbReference>
<dbReference type="PANTHER" id="PTHR46481">
    <property type="entry name" value="ZINC FINGER BED DOMAIN-CONTAINING PROTEIN 4"/>
    <property type="match status" value="1"/>
</dbReference>
<evidence type="ECO:0000313" key="6">
    <source>
        <dbReference type="EMBL" id="TRM64768.1"/>
    </source>
</evidence>
<evidence type="ECO:0000256" key="3">
    <source>
        <dbReference type="ARBA" id="ARBA00022771"/>
    </source>
</evidence>
<accession>A0A550CIZ2</accession>
<protein>
    <submittedName>
        <fullName evidence="6">Uncharacterized protein</fullName>
    </submittedName>
</protein>
<proteinExistence type="predicted"/>
<dbReference type="Proteomes" id="UP000320762">
    <property type="component" value="Unassembled WGS sequence"/>
</dbReference>
<keyword evidence="4" id="KW-0862">Zinc</keyword>
<keyword evidence="2" id="KW-0479">Metal-binding</keyword>
<dbReference type="EMBL" id="VDMD01000006">
    <property type="protein sequence ID" value="TRM64768.1"/>
    <property type="molecule type" value="Genomic_DNA"/>
</dbReference>
<evidence type="ECO:0000256" key="5">
    <source>
        <dbReference type="ARBA" id="ARBA00023242"/>
    </source>
</evidence>
<keyword evidence="5" id="KW-0539">Nucleus</keyword>
<dbReference type="STRING" id="97359.A0A550CIZ2"/>